<dbReference type="Pfam" id="PF10551">
    <property type="entry name" value="MULE"/>
    <property type="match status" value="1"/>
</dbReference>
<gene>
    <name evidence="4" type="primary">LOC111023558</name>
</gene>
<dbReference type="RefSeq" id="XP_022156713.1">
    <property type="nucleotide sequence ID" value="XM_022301021.1"/>
</dbReference>
<evidence type="ECO:0000313" key="3">
    <source>
        <dbReference type="Proteomes" id="UP000504603"/>
    </source>
</evidence>
<feature type="domain" description="MULE transposase" evidence="2">
    <location>
        <begin position="313"/>
        <end position="401"/>
    </location>
</feature>
<organism evidence="3 4">
    <name type="scientific">Momordica charantia</name>
    <name type="common">Bitter gourd</name>
    <name type="synonym">Balsam pear</name>
    <dbReference type="NCBI Taxonomy" id="3673"/>
    <lineage>
        <taxon>Eukaryota</taxon>
        <taxon>Viridiplantae</taxon>
        <taxon>Streptophyta</taxon>
        <taxon>Embryophyta</taxon>
        <taxon>Tracheophyta</taxon>
        <taxon>Spermatophyta</taxon>
        <taxon>Magnoliopsida</taxon>
        <taxon>eudicotyledons</taxon>
        <taxon>Gunneridae</taxon>
        <taxon>Pentapetalae</taxon>
        <taxon>rosids</taxon>
        <taxon>fabids</taxon>
        <taxon>Cucurbitales</taxon>
        <taxon>Cucurbitaceae</taxon>
        <taxon>Momordiceae</taxon>
        <taxon>Momordica</taxon>
    </lineage>
</organism>
<protein>
    <submittedName>
        <fullName evidence="4">Uncharacterized protein LOC111023558</fullName>
    </submittedName>
</protein>
<dbReference type="InterPro" id="IPR018289">
    <property type="entry name" value="MULE_transposase_dom"/>
</dbReference>
<dbReference type="OrthoDB" id="1918246at2759"/>
<reference evidence="4" key="1">
    <citation type="submission" date="2025-08" db="UniProtKB">
        <authorList>
            <consortium name="RefSeq"/>
        </authorList>
    </citation>
    <scope>IDENTIFICATION</scope>
    <source>
        <strain evidence="4">OHB3-1</strain>
    </source>
</reference>
<keyword evidence="3" id="KW-1185">Reference proteome</keyword>
<dbReference type="PANTHER" id="PTHR31973:SF187">
    <property type="entry name" value="MUTATOR TRANSPOSASE MUDRA PROTEIN"/>
    <property type="match status" value="1"/>
</dbReference>
<evidence type="ECO:0000259" key="1">
    <source>
        <dbReference type="Pfam" id="PF03108"/>
    </source>
</evidence>
<evidence type="ECO:0000259" key="2">
    <source>
        <dbReference type="Pfam" id="PF10551"/>
    </source>
</evidence>
<proteinExistence type="predicted"/>
<dbReference type="PANTHER" id="PTHR31973">
    <property type="entry name" value="POLYPROTEIN, PUTATIVE-RELATED"/>
    <property type="match status" value="1"/>
</dbReference>
<dbReference type="KEGG" id="mcha:111023558"/>
<dbReference type="GeneID" id="111023558"/>
<dbReference type="AlphaFoldDB" id="A0A6J1DRD2"/>
<dbReference type="Pfam" id="PF03108">
    <property type="entry name" value="DBD_Tnp_Mut"/>
    <property type="match status" value="1"/>
</dbReference>
<name>A0A6J1DRD2_MOMCH</name>
<feature type="domain" description="Transposase MuDR plant" evidence="1">
    <location>
        <begin position="163"/>
        <end position="224"/>
    </location>
</feature>
<sequence length="420" mass="47980">MDFDGGLRLLWSDKNILDMFNCVAPKKILHIYVEHPNNIFDEGESFMDVEVIAETPIAIKETHNSLQLDDICGSSDRGMHIEELLNLDYDGEDDDELFIGKFDGVGLNLRDGGVGLHLENEELCNSECGSFSHLNSPIQSDDDVVEGSQKYVEFHPSMLKDNIEFTLGMKFGTLTELRDAIREYSLRSGHELIYQKNEPERVTVRCQDGCNWRLHASNRQDEYLVRKDFNINISRHQAYRARKIAMHKLEGTVEMQYAKLRDYCEELWRSNPDSSYLLSVDRRQIHMQPIFKSMYICLTACKNGFLQSCRPIIGLDGCHLKTTTQGQLLTAVGIDANEGIFPLALAVVDVESKESWTWFLENLLDYIGPVEKNRWVFMTDQQKGLIPAIEKVAPNAEHRICGLFDCAVFDGCLMLIKMFG</sequence>
<dbReference type="Proteomes" id="UP000504603">
    <property type="component" value="Unplaced"/>
</dbReference>
<evidence type="ECO:0000313" key="4">
    <source>
        <dbReference type="RefSeq" id="XP_022156713.1"/>
    </source>
</evidence>
<accession>A0A6J1DRD2</accession>
<dbReference type="InterPro" id="IPR004332">
    <property type="entry name" value="Transposase_MuDR"/>
</dbReference>